<protein>
    <submittedName>
        <fullName evidence="3">Transposase</fullName>
    </submittedName>
</protein>
<evidence type="ECO:0000313" key="1">
    <source>
        <dbReference type="EMBL" id="VDO96713.1"/>
    </source>
</evidence>
<dbReference type="WBParaSite" id="SCUD_0000557701-mRNA-1">
    <property type="protein sequence ID" value="SCUD_0000557701-mRNA-1"/>
    <property type="gene ID" value="SCUD_0000557701"/>
</dbReference>
<gene>
    <name evidence="1" type="ORF">SCUD_LOCUS5577</name>
</gene>
<dbReference type="EMBL" id="UZAK01009418">
    <property type="protein sequence ID" value="VDO96713.1"/>
    <property type="molecule type" value="Genomic_DNA"/>
</dbReference>
<reference evidence="3" key="1">
    <citation type="submission" date="2016-06" db="UniProtKB">
        <authorList>
            <consortium name="WormBaseParasite"/>
        </authorList>
    </citation>
    <scope>IDENTIFICATION</scope>
</reference>
<dbReference type="AlphaFoldDB" id="A0A183JS87"/>
<keyword evidence="2" id="KW-1185">Reference proteome</keyword>
<accession>A0A183JS87</accession>
<evidence type="ECO:0000313" key="2">
    <source>
        <dbReference type="Proteomes" id="UP000279833"/>
    </source>
</evidence>
<proteinExistence type="predicted"/>
<reference evidence="1 2" key="2">
    <citation type="submission" date="2018-11" db="EMBL/GenBank/DDBJ databases">
        <authorList>
            <consortium name="Pathogen Informatics"/>
        </authorList>
    </citation>
    <scope>NUCLEOTIDE SEQUENCE [LARGE SCALE GENOMIC DNA]</scope>
    <source>
        <strain evidence="1">Dakar</strain>
        <strain evidence="2">Dakar, Senegal</strain>
    </source>
</reference>
<name>A0A183JS87_9TREM</name>
<dbReference type="Proteomes" id="UP000279833">
    <property type="component" value="Unassembled WGS sequence"/>
</dbReference>
<organism evidence="3">
    <name type="scientific">Schistosoma curassoni</name>
    <dbReference type="NCBI Taxonomy" id="6186"/>
    <lineage>
        <taxon>Eukaryota</taxon>
        <taxon>Metazoa</taxon>
        <taxon>Spiralia</taxon>
        <taxon>Lophotrochozoa</taxon>
        <taxon>Platyhelminthes</taxon>
        <taxon>Trematoda</taxon>
        <taxon>Digenea</taxon>
        <taxon>Strigeidida</taxon>
        <taxon>Schistosomatoidea</taxon>
        <taxon>Schistosomatidae</taxon>
        <taxon>Schistosoma</taxon>
    </lineage>
</organism>
<evidence type="ECO:0000313" key="3">
    <source>
        <dbReference type="WBParaSite" id="SCUD_0000557701-mRNA-1"/>
    </source>
</evidence>
<sequence>MIVTNNWNQFKKINQGVVLVAKRNNQRKRS</sequence>